<comment type="caution">
    <text evidence="5">The sequence shown here is derived from an EMBL/GenBank/DDBJ whole genome shotgun (WGS) entry which is preliminary data.</text>
</comment>
<keyword evidence="2" id="KW-1133">Transmembrane helix</keyword>
<protein>
    <submittedName>
        <fullName evidence="5">MCE family protein</fullName>
    </submittedName>
</protein>
<organism evidence="5 6">
    <name type="scientific">Gordonia caeni</name>
    <dbReference type="NCBI Taxonomy" id="1007097"/>
    <lineage>
        <taxon>Bacteria</taxon>
        <taxon>Bacillati</taxon>
        <taxon>Actinomycetota</taxon>
        <taxon>Actinomycetes</taxon>
        <taxon>Mycobacteriales</taxon>
        <taxon>Gordoniaceae</taxon>
        <taxon>Gordonia</taxon>
    </lineage>
</organism>
<reference evidence="6" key="1">
    <citation type="journal article" date="2019" name="Int. J. Syst. Evol. Microbiol.">
        <title>The Global Catalogue of Microorganisms (GCM) 10K type strain sequencing project: providing services to taxonomists for standard genome sequencing and annotation.</title>
        <authorList>
            <consortium name="The Broad Institute Genomics Platform"/>
            <consortium name="The Broad Institute Genome Sequencing Center for Infectious Disease"/>
            <person name="Wu L."/>
            <person name="Ma J."/>
        </authorList>
    </citation>
    <scope>NUCLEOTIDE SEQUENCE [LARGE SCALE GENOMIC DNA]</scope>
    <source>
        <strain evidence="6">JCM 16923</strain>
    </source>
</reference>
<dbReference type="Pfam" id="PF02470">
    <property type="entry name" value="MlaD"/>
    <property type="match status" value="1"/>
</dbReference>
<evidence type="ECO:0000259" key="3">
    <source>
        <dbReference type="Pfam" id="PF02470"/>
    </source>
</evidence>
<dbReference type="Pfam" id="PF11887">
    <property type="entry name" value="Mce4_CUP1"/>
    <property type="match status" value="1"/>
</dbReference>
<keyword evidence="2" id="KW-0812">Transmembrane</keyword>
<evidence type="ECO:0000313" key="6">
    <source>
        <dbReference type="Proteomes" id="UP001418444"/>
    </source>
</evidence>
<dbReference type="InterPro" id="IPR024516">
    <property type="entry name" value="Mce_C"/>
</dbReference>
<proteinExistence type="predicted"/>
<dbReference type="PANTHER" id="PTHR33371">
    <property type="entry name" value="INTERMEMBRANE PHOSPHOLIPID TRANSPORT SYSTEM BINDING PROTEIN MLAD-RELATED"/>
    <property type="match status" value="1"/>
</dbReference>
<evidence type="ECO:0000313" key="5">
    <source>
        <dbReference type="EMBL" id="GAA3955531.1"/>
    </source>
</evidence>
<dbReference type="PANTHER" id="PTHR33371:SF4">
    <property type="entry name" value="INTERMEMBRANE PHOSPHOLIPID TRANSPORT SYSTEM BINDING PROTEIN MLAD"/>
    <property type="match status" value="1"/>
</dbReference>
<evidence type="ECO:0000256" key="1">
    <source>
        <dbReference type="SAM" id="MobiDB-lite"/>
    </source>
</evidence>
<dbReference type="Proteomes" id="UP001418444">
    <property type="component" value="Unassembled WGS sequence"/>
</dbReference>
<feature type="transmembrane region" description="Helical" evidence="2">
    <location>
        <begin position="12"/>
        <end position="37"/>
    </location>
</feature>
<evidence type="ECO:0000259" key="4">
    <source>
        <dbReference type="Pfam" id="PF11887"/>
    </source>
</evidence>
<keyword evidence="6" id="KW-1185">Reference proteome</keyword>
<name>A0ABP7NWH1_9ACTN</name>
<evidence type="ECO:0000256" key="2">
    <source>
        <dbReference type="SAM" id="Phobius"/>
    </source>
</evidence>
<dbReference type="InterPro" id="IPR005693">
    <property type="entry name" value="Mce"/>
</dbReference>
<dbReference type="InterPro" id="IPR052336">
    <property type="entry name" value="MlaD_Phospholipid_Transporter"/>
</dbReference>
<dbReference type="NCBIfam" id="TIGR00996">
    <property type="entry name" value="Mtu_fam_mce"/>
    <property type="match status" value="1"/>
</dbReference>
<sequence>MAMSDRVSRLSFTQRVIAAIAIVVVIGLVAMLVWFGVQKATTRTITAYFPSVTGLYEGDPVKVIGVKVGSVDTIEPRNRDVRVVLRVDKDVPIPADARAVIVAQSLVSGRFVQLTPSYSAGPQMTAANTDIPMDRTAVPMEWDDVKNQLNELSDVLGPQDGSDGAVEQGTAADLIDVAAENLDGTGAAMATSLKEMSTVMGTIAENRDDLFATVKNLQELTGLLSQNHEQLVQFNGRMASVSGILAESDQALGDAMENLDEALGELKGFLDSNTAAVSSSMEKLVPFTETLKENDEGLRGLLHSAPNQLANFFNIYNPLTGSLDGVFGLGMGNNLITLLCGSMASTERPMDSEEDIEKCVDLLAPIIGDLAVNFPPFMANPLIGRTATPDQITYQNQSVKQRAQAGVGERDAASQKPPPADPMLKLLLPFGGN</sequence>
<feature type="domain" description="Mce/MlaD" evidence="3">
    <location>
        <begin position="42"/>
        <end position="116"/>
    </location>
</feature>
<keyword evidence="2" id="KW-0472">Membrane</keyword>
<gene>
    <name evidence="5" type="ORF">GCM10022231_12710</name>
</gene>
<dbReference type="EMBL" id="BAAAZW010000003">
    <property type="protein sequence ID" value="GAA3955531.1"/>
    <property type="molecule type" value="Genomic_DNA"/>
</dbReference>
<feature type="domain" description="Mammalian cell entry C-terminal" evidence="4">
    <location>
        <begin position="128"/>
        <end position="305"/>
    </location>
</feature>
<accession>A0ABP7NWH1</accession>
<dbReference type="InterPro" id="IPR003399">
    <property type="entry name" value="Mce/MlaD"/>
</dbReference>
<feature type="region of interest" description="Disordered" evidence="1">
    <location>
        <begin position="396"/>
        <end position="433"/>
    </location>
</feature>